<evidence type="ECO:0000313" key="3">
    <source>
        <dbReference type="Proteomes" id="UP001242480"/>
    </source>
</evidence>
<dbReference type="Gene3D" id="3.10.180.10">
    <property type="entry name" value="2,3-Dihydroxybiphenyl 1,2-Dioxygenase, domain 1"/>
    <property type="match status" value="2"/>
</dbReference>
<dbReference type="CDD" id="cd08347">
    <property type="entry name" value="PcpA_C_like"/>
    <property type="match status" value="1"/>
</dbReference>
<protein>
    <submittedName>
        <fullName evidence="2">Glyoxalase family protein</fullName>
    </submittedName>
</protein>
<dbReference type="Proteomes" id="UP001242480">
    <property type="component" value="Unassembled WGS sequence"/>
</dbReference>
<evidence type="ECO:0000313" key="2">
    <source>
        <dbReference type="EMBL" id="MDQ0474412.1"/>
    </source>
</evidence>
<gene>
    <name evidence="2" type="ORF">QO011_007452</name>
</gene>
<feature type="domain" description="VOC" evidence="1">
    <location>
        <begin position="167"/>
        <end position="286"/>
    </location>
</feature>
<accession>A0ABU0JJE9</accession>
<organism evidence="2 3">
    <name type="scientific">Labrys wisconsinensis</name>
    <dbReference type="NCBI Taxonomy" id="425677"/>
    <lineage>
        <taxon>Bacteria</taxon>
        <taxon>Pseudomonadati</taxon>
        <taxon>Pseudomonadota</taxon>
        <taxon>Alphaproteobacteria</taxon>
        <taxon>Hyphomicrobiales</taxon>
        <taxon>Xanthobacteraceae</taxon>
        <taxon>Labrys</taxon>
    </lineage>
</organism>
<dbReference type="CDD" id="cd08346">
    <property type="entry name" value="PcpA_N_like"/>
    <property type="match status" value="1"/>
</dbReference>
<sequence length="324" mass="34601">MAITIEDRAAGMPGKTAASAGIHHVTAITRDVKRNVRFYTEVLGLRLVKRTVNFDDPGAYHLYFGDATGRPGTILTFFAWEGANPGRLGLGQAAEIAFRIPRASLGWWTQRLIEQGIAFDGPEKRFGENVLGFKDPDGIRLELVAAGTAAPAGDWSGTVPAEHAVEGFHGVTLWLSESEGTAAVLREVFGMREVAAEGTRRRFAALGADPGAVVDLREAPGFIGGRMGTGTVHHVAFRAADDAAQAAMAAALQAQGGRATEQKDRSYFRSVYFREPGGVIFEIATDDPGFTVDESIETLGEALKLPPQFEAHREAIAAALPALD</sequence>
<dbReference type="RefSeq" id="WP_307283986.1">
    <property type="nucleotide sequence ID" value="NZ_JAUSVX010000022.1"/>
</dbReference>
<proteinExistence type="predicted"/>
<name>A0ABU0JJE9_9HYPH</name>
<dbReference type="Pfam" id="PF00903">
    <property type="entry name" value="Glyoxalase"/>
    <property type="match status" value="2"/>
</dbReference>
<dbReference type="SUPFAM" id="SSF54593">
    <property type="entry name" value="Glyoxalase/Bleomycin resistance protein/Dihydroxybiphenyl dioxygenase"/>
    <property type="match status" value="1"/>
</dbReference>
<dbReference type="InterPro" id="IPR037523">
    <property type="entry name" value="VOC_core"/>
</dbReference>
<dbReference type="PROSITE" id="PS51819">
    <property type="entry name" value="VOC"/>
    <property type="match status" value="2"/>
</dbReference>
<dbReference type="EMBL" id="JAUSVX010000022">
    <property type="protein sequence ID" value="MDQ0474412.1"/>
    <property type="molecule type" value="Genomic_DNA"/>
</dbReference>
<dbReference type="InterPro" id="IPR004360">
    <property type="entry name" value="Glyas_Fos-R_dOase_dom"/>
</dbReference>
<evidence type="ECO:0000259" key="1">
    <source>
        <dbReference type="PROSITE" id="PS51819"/>
    </source>
</evidence>
<comment type="caution">
    <text evidence="2">The sequence shown here is derived from an EMBL/GenBank/DDBJ whole genome shotgun (WGS) entry which is preliminary data.</text>
</comment>
<reference evidence="2 3" key="1">
    <citation type="submission" date="2023-07" db="EMBL/GenBank/DDBJ databases">
        <title>Genomic Encyclopedia of Type Strains, Phase IV (KMG-IV): sequencing the most valuable type-strain genomes for metagenomic binning, comparative biology and taxonomic classification.</title>
        <authorList>
            <person name="Goeker M."/>
        </authorList>
    </citation>
    <scope>NUCLEOTIDE SEQUENCE [LARGE SCALE GENOMIC DNA]</scope>
    <source>
        <strain evidence="2 3">DSM 19619</strain>
    </source>
</reference>
<keyword evidence="3" id="KW-1185">Reference proteome</keyword>
<dbReference type="InterPro" id="IPR052537">
    <property type="entry name" value="Extradiol_RC_dioxygenase"/>
</dbReference>
<dbReference type="InterPro" id="IPR029068">
    <property type="entry name" value="Glyas_Bleomycin-R_OHBP_Dase"/>
</dbReference>
<feature type="domain" description="VOC" evidence="1">
    <location>
        <begin position="21"/>
        <end position="146"/>
    </location>
</feature>
<dbReference type="PANTHER" id="PTHR36110:SF2">
    <property type="entry name" value="RING-CLEAVING DIOXYGENASE MHQE-RELATED"/>
    <property type="match status" value="1"/>
</dbReference>
<dbReference type="PANTHER" id="PTHR36110">
    <property type="entry name" value="RING-CLEAVING DIOXYGENASE MHQE-RELATED"/>
    <property type="match status" value="1"/>
</dbReference>